<dbReference type="Proteomes" id="UP000271031">
    <property type="component" value="Unassembled WGS sequence"/>
</dbReference>
<comment type="caution">
    <text evidence="2">The sequence shown here is derived from an EMBL/GenBank/DDBJ whole genome shotgun (WGS) entry which is preliminary data.</text>
</comment>
<keyword evidence="3" id="KW-1185">Reference proteome</keyword>
<dbReference type="PANTHER" id="PTHR33608:SF7">
    <property type="entry name" value="DUF58 DOMAIN-CONTAINING PROTEIN"/>
    <property type="match status" value="1"/>
</dbReference>
<dbReference type="PANTHER" id="PTHR33608">
    <property type="entry name" value="BLL2464 PROTEIN"/>
    <property type="match status" value="1"/>
</dbReference>
<dbReference type="Gene3D" id="3.40.50.410">
    <property type="entry name" value="von Willebrand factor, type A domain"/>
    <property type="match status" value="1"/>
</dbReference>
<sequence>MSGLLDSAWLQRLERMQMTTRRLASGAHAGKRRSKQLGSSLEFADYRAYAPGDDLRQLDWNAYGRSGKLFVKRFLDEQELHISIYLDCSRSMGYGHPSKLHRSKQLAAALGYLSLCHLDYVSVYAFDQSIRGAMTRLQGKAKAAQLFTFLESIEPGGAGDLNAALRSGQAVSGKPGLSIILSDFLYENGYESGVAFVQAAKQEVTLVQVLAEEERNPAYQGELRLLDSETGSAKEIAFSPVMIEEYAKTLSAYQAQLSAYAFGRGIAYVSVEAEQSPEQIVFGIFRQAGLIR</sequence>
<dbReference type="SUPFAM" id="SSF53300">
    <property type="entry name" value="vWA-like"/>
    <property type="match status" value="1"/>
</dbReference>
<gene>
    <name evidence="2" type="ORF">EDM56_29370</name>
</gene>
<dbReference type="AlphaFoldDB" id="A0A3M8CWL4"/>
<dbReference type="InterPro" id="IPR036465">
    <property type="entry name" value="vWFA_dom_sf"/>
</dbReference>
<dbReference type="RefSeq" id="WP_122921477.1">
    <property type="nucleotide sequence ID" value="NZ_RHHQ01000028.1"/>
</dbReference>
<name>A0A3M8CWL4_9BACL</name>
<evidence type="ECO:0000313" key="3">
    <source>
        <dbReference type="Proteomes" id="UP000271031"/>
    </source>
</evidence>
<dbReference type="EMBL" id="RHHQ01000028">
    <property type="protein sequence ID" value="RNB79627.1"/>
    <property type="molecule type" value="Genomic_DNA"/>
</dbReference>
<accession>A0A3M8CWL4</accession>
<dbReference type="Pfam" id="PF01882">
    <property type="entry name" value="DUF58"/>
    <property type="match status" value="1"/>
</dbReference>
<organism evidence="2 3">
    <name type="scientific">Brevibacillus fluminis</name>
    <dbReference type="NCBI Taxonomy" id="511487"/>
    <lineage>
        <taxon>Bacteria</taxon>
        <taxon>Bacillati</taxon>
        <taxon>Bacillota</taxon>
        <taxon>Bacilli</taxon>
        <taxon>Bacillales</taxon>
        <taxon>Paenibacillaceae</taxon>
        <taxon>Brevibacillus</taxon>
    </lineage>
</organism>
<evidence type="ECO:0000259" key="1">
    <source>
        <dbReference type="Pfam" id="PF01882"/>
    </source>
</evidence>
<proteinExistence type="predicted"/>
<reference evidence="2 3" key="1">
    <citation type="submission" date="2018-10" db="EMBL/GenBank/DDBJ databases">
        <title>Phylogenomics of Brevibacillus.</title>
        <authorList>
            <person name="Dunlap C."/>
        </authorList>
    </citation>
    <scope>NUCLEOTIDE SEQUENCE [LARGE SCALE GENOMIC DNA]</scope>
    <source>
        <strain evidence="2 3">JCM 15716</strain>
    </source>
</reference>
<dbReference type="InterPro" id="IPR002881">
    <property type="entry name" value="DUF58"/>
</dbReference>
<feature type="domain" description="DUF58" evidence="1">
    <location>
        <begin position="45"/>
        <end position="249"/>
    </location>
</feature>
<dbReference type="OrthoDB" id="9776116at2"/>
<evidence type="ECO:0000313" key="2">
    <source>
        <dbReference type="EMBL" id="RNB79627.1"/>
    </source>
</evidence>
<protein>
    <submittedName>
        <fullName evidence="2">DUF58 domain-containing protein</fullName>
    </submittedName>
</protein>